<dbReference type="AlphaFoldDB" id="A0A024Q828"/>
<dbReference type="RefSeq" id="WP_038242702.1">
    <property type="nucleotide sequence ID" value="NZ_BNER01000010.1"/>
</dbReference>
<protein>
    <recommendedName>
        <fullName evidence="3">Spore coat protein Z</fullName>
    </recommendedName>
</protein>
<reference evidence="1 2" key="1">
    <citation type="submission" date="2014-03" db="EMBL/GenBank/DDBJ databases">
        <authorList>
            <person name="Urmite Genomes U."/>
        </authorList>
    </citation>
    <scope>NUCLEOTIDE SEQUENCE [LARGE SCALE GENOMIC DNA]</scope>
    <source>
        <strain evidence="1 2">Vm-5</strain>
    </source>
</reference>
<proteinExistence type="predicted"/>
<organism evidence="1 2">
    <name type="scientific">Virgibacillus massiliensis</name>
    <dbReference type="NCBI Taxonomy" id="1462526"/>
    <lineage>
        <taxon>Bacteria</taxon>
        <taxon>Bacillati</taxon>
        <taxon>Bacillota</taxon>
        <taxon>Bacilli</taxon>
        <taxon>Bacillales</taxon>
        <taxon>Bacillaceae</taxon>
        <taxon>Virgibacillus</taxon>
    </lineage>
</organism>
<reference evidence="2" key="2">
    <citation type="submission" date="2014-05" db="EMBL/GenBank/DDBJ databases">
        <title>Draft genome sequence of Virgibacillus massiliensis Vm-5.</title>
        <authorList>
            <person name="Khelaifia S."/>
            <person name="Croce O."/>
            <person name="Lagier J.C."/>
            <person name="Raoult D."/>
        </authorList>
    </citation>
    <scope>NUCLEOTIDE SEQUENCE [LARGE SCALE GENOMIC DNA]</scope>
    <source>
        <strain evidence="2">Vm-5</strain>
    </source>
</reference>
<evidence type="ECO:0000313" key="1">
    <source>
        <dbReference type="EMBL" id="CDQ38698.1"/>
    </source>
</evidence>
<comment type="caution">
    <text evidence="1">The sequence shown here is derived from an EMBL/GenBank/DDBJ whole genome shotgun (WGS) entry which is preliminary data.</text>
</comment>
<evidence type="ECO:0008006" key="3">
    <source>
        <dbReference type="Google" id="ProtNLM"/>
    </source>
</evidence>
<name>A0A024Q828_9BACI</name>
<gene>
    <name evidence="1" type="ORF">BN990_00971</name>
</gene>
<dbReference type="Proteomes" id="UP000028875">
    <property type="component" value="Unassembled WGS sequence"/>
</dbReference>
<dbReference type="STRING" id="1462526.BN990_00971"/>
<evidence type="ECO:0000313" key="2">
    <source>
        <dbReference type="Proteomes" id="UP000028875"/>
    </source>
</evidence>
<accession>A0A024Q828</accession>
<dbReference type="EMBL" id="CCDP010000001">
    <property type="protein sequence ID" value="CDQ38698.1"/>
    <property type="molecule type" value="Genomic_DNA"/>
</dbReference>
<keyword evidence="2" id="KW-1185">Reference proteome</keyword>
<dbReference type="OrthoDB" id="2935799at2"/>
<sequence length="143" mass="16585">MGVYKSARRYSREAFWEKRRRVKRRKDGCSGCDHLIQCNNCICKLLSNMFWQQNTDFCDVERCERFLIKEKGTSEPISLDGSGMPTVFKLEKSLDNSCCVIFSYQDMGGTTPMVPIRRKFVVDCQSLSGIVCLREDDDMVSFY</sequence>